<evidence type="ECO:0000313" key="4">
    <source>
        <dbReference type="EMBL" id="PNP41249.1"/>
    </source>
</evidence>
<dbReference type="Pfam" id="PF08513">
    <property type="entry name" value="LisH"/>
    <property type="match status" value="1"/>
</dbReference>
<reference evidence="4 5" key="1">
    <citation type="submission" date="2017-02" db="EMBL/GenBank/DDBJ databases">
        <title>Genomes of Trichoderma spp. with biocontrol activity.</title>
        <authorList>
            <person name="Gardiner D."/>
            <person name="Kazan K."/>
            <person name="Vos C."/>
            <person name="Harvey P."/>
        </authorList>
    </citation>
    <scope>NUCLEOTIDE SEQUENCE [LARGE SCALE GENOMIC DNA]</scope>
    <source>
        <strain evidence="4 5">A5MH</strain>
    </source>
</reference>
<dbReference type="SMART" id="SM00667">
    <property type="entry name" value="LisH"/>
    <property type="match status" value="1"/>
</dbReference>
<accession>A0A2K0T6U4</accession>
<gene>
    <name evidence="4" type="ORF">TGAMA5MH_07120</name>
</gene>
<dbReference type="PROSITE" id="PS50897">
    <property type="entry name" value="CTLH"/>
    <property type="match status" value="1"/>
</dbReference>
<evidence type="ECO:0000313" key="5">
    <source>
        <dbReference type="Proteomes" id="UP000236546"/>
    </source>
</evidence>
<dbReference type="AlphaFoldDB" id="A0A2K0T6U4"/>
<dbReference type="InterPro" id="IPR050618">
    <property type="entry name" value="Ubq-SigPath_Reg"/>
</dbReference>
<dbReference type="InterPro" id="IPR006595">
    <property type="entry name" value="CTLH_C"/>
</dbReference>
<protein>
    <recommendedName>
        <fullName evidence="3">CTLH domain-containing protein</fullName>
    </recommendedName>
</protein>
<dbReference type="Pfam" id="PF10607">
    <property type="entry name" value="CTLH"/>
    <property type="match status" value="1"/>
</dbReference>
<organism evidence="4 5">
    <name type="scientific">Trichoderma gamsii</name>
    <dbReference type="NCBI Taxonomy" id="398673"/>
    <lineage>
        <taxon>Eukaryota</taxon>
        <taxon>Fungi</taxon>
        <taxon>Dikarya</taxon>
        <taxon>Ascomycota</taxon>
        <taxon>Pezizomycotina</taxon>
        <taxon>Sordariomycetes</taxon>
        <taxon>Hypocreomycetidae</taxon>
        <taxon>Hypocreales</taxon>
        <taxon>Hypocreaceae</taxon>
        <taxon>Trichoderma</taxon>
    </lineage>
</organism>
<dbReference type="PROSITE" id="PS50896">
    <property type="entry name" value="LISH"/>
    <property type="match status" value="1"/>
</dbReference>
<name>A0A2K0T6U4_9HYPO</name>
<dbReference type="SMART" id="SM00668">
    <property type="entry name" value="CTLH"/>
    <property type="match status" value="1"/>
</dbReference>
<dbReference type="InterPro" id="IPR024964">
    <property type="entry name" value="CTLH/CRA"/>
</dbReference>
<comment type="function">
    <text evidence="1">Involved in the proteasome-dependent degradation of fructose-1,6-bisphosphatase.</text>
</comment>
<evidence type="ECO:0000256" key="1">
    <source>
        <dbReference type="ARBA" id="ARBA00002343"/>
    </source>
</evidence>
<dbReference type="InterPro" id="IPR013144">
    <property type="entry name" value="CRA_dom"/>
</dbReference>
<feature type="region of interest" description="Disordered" evidence="2">
    <location>
        <begin position="209"/>
        <end position="252"/>
    </location>
</feature>
<dbReference type="PANTHER" id="PTHR12864">
    <property type="entry name" value="RAN BINDING PROTEIN 9-RELATED"/>
    <property type="match status" value="1"/>
</dbReference>
<dbReference type="OrthoDB" id="2415936at2759"/>
<feature type="compositionally biased region" description="Polar residues" evidence="2">
    <location>
        <begin position="231"/>
        <end position="252"/>
    </location>
</feature>
<evidence type="ECO:0000256" key="2">
    <source>
        <dbReference type="SAM" id="MobiDB-lite"/>
    </source>
</evidence>
<dbReference type="InterPro" id="IPR006594">
    <property type="entry name" value="LisH"/>
</dbReference>
<dbReference type="SMART" id="SM00757">
    <property type="entry name" value="CRA"/>
    <property type="match status" value="1"/>
</dbReference>
<dbReference type="Proteomes" id="UP000236546">
    <property type="component" value="Unassembled WGS sequence"/>
</dbReference>
<comment type="caution">
    <text evidence="4">The sequence shown here is derived from an EMBL/GenBank/DDBJ whole genome shotgun (WGS) entry which is preliminary data.</text>
</comment>
<sequence length="252" mass="27649">MMSSASTATPAKHAFERRVEGVKSPKNDINALILDYLTMEGYPNAAARFSKEAKLQPQQDTSAIRARQQIQNCIHSGNIQTAIETLNELDPEILDKDKALRFSLLRLQLVELIRVSNASGGDIGPALKFATEQLGPPASTNPAFLEDLETTMALLLFNPDSLEPQLAALLDPSLRRDAADRVNRAILERQSTRREAAIRQLVKMRAWAESAAREKGNGLPERLDLGLGGDDSQSQTWRGSGSENGHESMMTT</sequence>
<proteinExistence type="predicted"/>
<dbReference type="EMBL" id="MTYH01000059">
    <property type="protein sequence ID" value="PNP41249.1"/>
    <property type="molecule type" value="Genomic_DNA"/>
</dbReference>
<feature type="domain" description="CTLH" evidence="3">
    <location>
        <begin position="63"/>
        <end position="120"/>
    </location>
</feature>
<feature type="compositionally biased region" description="Basic and acidic residues" evidence="2">
    <location>
        <begin position="211"/>
        <end position="224"/>
    </location>
</feature>
<evidence type="ECO:0000259" key="3">
    <source>
        <dbReference type="PROSITE" id="PS50897"/>
    </source>
</evidence>